<dbReference type="Proteomes" id="UP001196565">
    <property type="component" value="Unassembled WGS sequence"/>
</dbReference>
<dbReference type="SUPFAM" id="SSF88713">
    <property type="entry name" value="Glycoside hydrolase/deacetylase"/>
    <property type="match status" value="1"/>
</dbReference>
<accession>A0ABS7A319</accession>
<dbReference type="PANTHER" id="PTHR43123:SF1">
    <property type="entry name" value="POLYSACCHARIDE DEACETYLASE-RELATED"/>
    <property type="match status" value="1"/>
</dbReference>
<evidence type="ECO:0000313" key="7">
    <source>
        <dbReference type="EMBL" id="MBW6396702.1"/>
    </source>
</evidence>
<name>A0ABS7A319_9PROT</name>
<evidence type="ECO:0000256" key="4">
    <source>
        <dbReference type="ARBA" id="ARBA00032976"/>
    </source>
</evidence>
<comment type="caution">
    <text evidence="7">The sequence shown here is derived from an EMBL/GenBank/DDBJ whole genome shotgun (WGS) entry which is preliminary data.</text>
</comment>
<feature type="region of interest" description="Disordered" evidence="5">
    <location>
        <begin position="1"/>
        <end position="22"/>
    </location>
</feature>
<dbReference type="InterPro" id="IPR011330">
    <property type="entry name" value="Glyco_hydro/deAcase_b/a-brl"/>
</dbReference>
<evidence type="ECO:0000256" key="2">
    <source>
        <dbReference type="ARBA" id="ARBA00010973"/>
    </source>
</evidence>
<protein>
    <recommendedName>
        <fullName evidence="3">Chitooligosaccharide deacetylase</fullName>
    </recommendedName>
    <alternativeName>
        <fullName evidence="4">Nodulation protein B</fullName>
    </alternativeName>
</protein>
<dbReference type="EMBL" id="JAHYBZ010000001">
    <property type="protein sequence ID" value="MBW6396702.1"/>
    <property type="molecule type" value="Genomic_DNA"/>
</dbReference>
<comment type="similarity">
    <text evidence="2">Belongs to the polysaccharide deacetylase family.</text>
</comment>
<sequence>MPPASRDLVGYGPNPPDPQWPGGARVALSIVVNVEEGAEFGIGSGDGRNEANPETGIVTQGAPDPCTEGHFDYGARVGLWRVLDQFDAFGVKATFSACGRAVAVTPQLAAAPAARGHEVSAHGWRWEAHAGMEEAVERLVIARTVATLAEHGGARPVGWHTKGAPSGNTRRLLMEEGGFLYDSDCYDDDLPRIAAGPAGPHVILPYAFDTNDMRFRTGQGFAFAEDFARYCIAAFDRLMKEGGRMMSVGLHLRTIGRPGRIAGLEQLLAHVAAAGDGVWVARRMDIARHWLKRFG</sequence>
<dbReference type="Gene3D" id="3.20.20.370">
    <property type="entry name" value="Glycoside hydrolase/deacetylase"/>
    <property type="match status" value="1"/>
</dbReference>
<comment type="function">
    <text evidence="1">Is involved in generating a small heat-stable compound (Nod), an acylated oligomer of N-acetylglucosamine, that stimulates mitosis in various plant protoplasts.</text>
</comment>
<dbReference type="Pfam" id="PF01522">
    <property type="entry name" value="Polysacc_deac_1"/>
    <property type="match status" value="1"/>
</dbReference>
<gene>
    <name evidence="7" type="ORF">KPL78_02535</name>
</gene>
<evidence type="ECO:0000256" key="1">
    <source>
        <dbReference type="ARBA" id="ARBA00003236"/>
    </source>
</evidence>
<dbReference type="InterPro" id="IPR002509">
    <property type="entry name" value="NODB_dom"/>
</dbReference>
<dbReference type="PANTHER" id="PTHR43123">
    <property type="entry name" value="POLYSACCHARIDE DEACETYLASE-RELATED"/>
    <property type="match status" value="1"/>
</dbReference>
<evidence type="ECO:0000313" key="8">
    <source>
        <dbReference type="Proteomes" id="UP001196565"/>
    </source>
</evidence>
<feature type="domain" description="NodB homology" evidence="6">
    <location>
        <begin position="65"/>
        <end position="281"/>
    </location>
</feature>
<keyword evidence="8" id="KW-1185">Reference proteome</keyword>
<dbReference type="PROSITE" id="PS51677">
    <property type="entry name" value="NODB"/>
    <property type="match status" value="1"/>
</dbReference>
<organism evidence="7 8">
    <name type="scientific">Roseomonas alba</name>
    <dbReference type="NCBI Taxonomy" id="2846776"/>
    <lineage>
        <taxon>Bacteria</taxon>
        <taxon>Pseudomonadati</taxon>
        <taxon>Pseudomonadota</taxon>
        <taxon>Alphaproteobacteria</taxon>
        <taxon>Acetobacterales</taxon>
        <taxon>Roseomonadaceae</taxon>
        <taxon>Roseomonas</taxon>
    </lineage>
</organism>
<proteinExistence type="inferred from homology"/>
<reference evidence="7 8" key="1">
    <citation type="submission" date="2021-07" db="EMBL/GenBank/DDBJ databases">
        <authorList>
            <person name="So Y."/>
        </authorList>
    </citation>
    <scope>NUCLEOTIDE SEQUENCE [LARGE SCALE GENOMIC DNA]</scope>
    <source>
        <strain evidence="7 8">HJA6</strain>
    </source>
</reference>
<evidence type="ECO:0000256" key="3">
    <source>
        <dbReference type="ARBA" id="ARBA00020071"/>
    </source>
</evidence>
<evidence type="ECO:0000259" key="6">
    <source>
        <dbReference type="PROSITE" id="PS51677"/>
    </source>
</evidence>
<evidence type="ECO:0000256" key="5">
    <source>
        <dbReference type="SAM" id="MobiDB-lite"/>
    </source>
</evidence>